<dbReference type="GO" id="GO:0019432">
    <property type="term" value="P:triglyceride biosynthetic process"/>
    <property type="evidence" value="ECO:0007669"/>
    <property type="project" value="UniProtKB-UniPathway"/>
</dbReference>
<dbReference type="GO" id="GO:0071731">
    <property type="term" value="P:response to nitric oxide"/>
    <property type="evidence" value="ECO:0007669"/>
    <property type="project" value="TreeGrafter"/>
</dbReference>
<evidence type="ECO:0000256" key="9">
    <source>
        <dbReference type="ARBA" id="ARBA00023315"/>
    </source>
</evidence>
<protein>
    <recommendedName>
        <fullName evidence="4">diacylglycerol O-acyltransferase</fullName>
        <ecNumber evidence="4">2.3.1.20</ecNumber>
    </recommendedName>
</protein>
<dbReference type="OrthoDB" id="9810950at2"/>
<keyword evidence="8" id="KW-0443">Lipid metabolism</keyword>
<dbReference type="GO" id="GO:0051701">
    <property type="term" value="P:biological process involved in interaction with host"/>
    <property type="evidence" value="ECO:0007669"/>
    <property type="project" value="TreeGrafter"/>
</dbReference>
<evidence type="ECO:0000256" key="5">
    <source>
        <dbReference type="ARBA" id="ARBA00022516"/>
    </source>
</evidence>
<dbReference type="InterPro" id="IPR023213">
    <property type="entry name" value="CAT-like_dom_sf"/>
</dbReference>
<dbReference type="EC" id="2.3.1.20" evidence="4"/>
<evidence type="ECO:0000256" key="4">
    <source>
        <dbReference type="ARBA" id="ARBA00013244"/>
    </source>
</evidence>
<dbReference type="Proteomes" id="UP000198967">
    <property type="component" value="Unassembled WGS sequence"/>
</dbReference>
<evidence type="ECO:0000256" key="8">
    <source>
        <dbReference type="ARBA" id="ARBA00023098"/>
    </source>
</evidence>
<reference evidence="14 15" key="1">
    <citation type="submission" date="2016-10" db="EMBL/GenBank/DDBJ databases">
        <authorList>
            <person name="de Groot N.N."/>
        </authorList>
    </citation>
    <scope>NUCLEOTIDE SEQUENCE [LARGE SCALE GENOMIC DNA]</scope>
    <source>
        <strain evidence="14 15">CGMCC 4.3143</strain>
    </source>
</reference>
<keyword evidence="5" id="KW-0444">Lipid biosynthesis</keyword>
<keyword evidence="15" id="KW-1185">Reference proteome</keyword>
<evidence type="ECO:0000256" key="2">
    <source>
        <dbReference type="ARBA" id="ARBA00005189"/>
    </source>
</evidence>
<dbReference type="Gene3D" id="3.30.559.30">
    <property type="entry name" value="Nonribosomal peptide synthetase, condensation domain"/>
    <property type="match status" value="1"/>
</dbReference>
<dbReference type="InterPro" id="IPR009721">
    <property type="entry name" value="O-acyltransferase_WSD1_C"/>
</dbReference>
<feature type="domain" description="O-acyltransferase WSD1-like N-terminal" evidence="12">
    <location>
        <begin position="37"/>
        <end position="274"/>
    </location>
</feature>
<dbReference type="GO" id="GO:0004144">
    <property type="term" value="F:diacylglycerol O-acyltransferase activity"/>
    <property type="evidence" value="ECO:0007669"/>
    <property type="project" value="UniProtKB-EC"/>
</dbReference>
<keyword evidence="6 14" id="KW-0808">Transferase</keyword>
<evidence type="ECO:0000256" key="7">
    <source>
        <dbReference type="ARBA" id="ARBA00022798"/>
    </source>
</evidence>
<dbReference type="GO" id="GO:0001666">
    <property type="term" value="P:response to hypoxia"/>
    <property type="evidence" value="ECO:0007669"/>
    <property type="project" value="TreeGrafter"/>
</dbReference>
<comment type="pathway">
    <text evidence="2">Lipid metabolism.</text>
</comment>
<evidence type="ECO:0000256" key="11">
    <source>
        <dbReference type="SAM" id="MobiDB-lite"/>
    </source>
</evidence>
<dbReference type="STRING" id="366584.SAMN05216377_101272"/>
<dbReference type="GO" id="GO:0006071">
    <property type="term" value="P:glycerol metabolic process"/>
    <property type="evidence" value="ECO:0007669"/>
    <property type="project" value="UniProtKB-KW"/>
</dbReference>
<dbReference type="PANTHER" id="PTHR31650:SF1">
    <property type="entry name" value="WAX ESTER SYNTHASE_DIACYLGLYCEROL ACYLTRANSFERASE 4-RELATED"/>
    <property type="match status" value="1"/>
</dbReference>
<dbReference type="InterPro" id="IPR004255">
    <property type="entry name" value="O-acyltransferase_WSD1_N"/>
</dbReference>
<evidence type="ECO:0000256" key="6">
    <source>
        <dbReference type="ARBA" id="ARBA00022679"/>
    </source>
</evidence>
<evidence type="ECO:0000256" key="10">
    <source>
        <dbReference type="ARBA" id="ARBA00048109"/>
    </source>
</evidence>
<organism evidence="14 15">
    <name type="scientific">Pseudonocardia oroxyli</name>
    <dbReference type="NCBI Taxonomy" id="366584"/>
    <lineage>
        <taxon>Bacteria</taxon>
        <taxon>Bacillati</taxon>
        <taxon>Actinomycetota</taxon>
        <taxon>Actinomycetes</taxon>
        <taxon>Pseudonocardiales</taxon>
        <taxon>Pseudonocardiaceae</taxon>
        <taxon>Pseudonocardia</taxon>
    </lineage>
</organism>
<accession>A0A1G7E789</accession>
<dbReference type="AlphaFoldDB" id="A0A1G7E789"/>
<evidence type="ECO:0000313" key="14">
    <source>
        <dbReference type="EMBL" id="SDE59350.1"/>
    </source>
</evidence>
<dbReference type="UniPathway" id="UPA00282"/>
<evidence type="ECO:0000259" key="13">
    <source>
        <dbReference type="Pfam" id="PF06974"/>
    </source>
</evidence>
<proteinExistence type="inferred from homology"/>
<name>A0A1G7E789_PSEOR</name>
<evidence type="ECO:0000256" key="3">
    <source>
        <dbReference type="ARBA" id="ARBA00009587"/>
    </source>
</evidence>
<comment type="catalytic activity">
    <reaction evidence="10">
        <text>an acyl-CoA + a 1,2-diacyl-sn-glycerol = a triacyl-sn-glycerol + CoA</text>
        <dbReference type="Rhea" id="RHEA:10868"/>
        <dbReference type="ChEBI" id="CHEBI:17815"/>
        <dbReference type="ChEBI" id="CHEBI:57287"/>
        <dbReference type="ChEBI" id="CHEBI:58342"/>
        <dbReference type="ChEBI" id="CHEBI:64615"/>
        <dbReference type="EC" id="2.3.1.20"/>
    </reaction>
</comment>
<keyword evidence="9 14" id="KW-0012">Acyltransferase</keyword>
<keyword evidence="7" id="KW-0319">Glycerol metabolism</keyword>
<dbReference type="PANTHER" id="PTHR31650">
    <property type="entry name" value="O-ACYLTRANSFERASE (WSD1-LIKE) FAMILY PROTEIN"/>
    <property type="match status" value="1"/>
</dbReference>
<sequence length="471" mass="49582">MIGPTAAVRDAAEPGEAHRARVPERAGPDDLRESAVDRTGVPWQFGVLLVLDRPLDPAEVRRALAVRIRAVPRLRRRLVRTPPLCGRPVWVDDPGFAVERHVREVRCAGPLTDDVLQDVAVRAVGTRLSWQRSPWEALVVTGTTGERGALVVVCHHVLADGMGGLAALAALVDDGLVPGDPPADDDGFPRPAPTVARLFADALATRARTLRHLPGEVRRIREALGELRATQAPRPPRSSLNRPVGTRRALRVVRVDLGDVHAAAHRHGGTVNDVLLTAIGGALGALLRGRGDQVDEVVASVSITARPRADATLLGNAVGVLPVGLPTSGPPAVRLREVARRTATGRRRARGASAALLGPMIRLAAAVGVLPWIVDHQRMVTTFVTNLRGPRAPLTLLGARIGQIVPIITTTGNVPVVFGALSYAGSLAVTVVADPDVCPELDALVAALRADLAALLAVPGGTDHRAGDPGR</sequence>
<dbReference type="RefSeq" id="WP_093075267.1">
    <property type="nucleotide sequence ID" value="NZ_FNBE01000001.1"/>
</dbReference>
<dbReference type="Pfam" id="PF06974">
    <property type="entry name" value="WS_DGAT_C"/>
    <property type="match status" value="1"/>
</dbReference>
<dbReference type="GO" id="GO:0005886">
    <property type="term" value="C:plasma membrane"/>
    <property type="evidence" value="ECO:0007669"/>
    <property type="project" value="TreeGrafter"/>
</dbReference>
<feature type="domain" description="O-acyltransferase WSD1 C-terminal" evidence="13">
    <location>
        <begin position="315"/>
        <end position="455"/>
    </location>
</feature>
<feature type="compositionally biased region" description="Basic and acidic residues" evidence="11">
    <location>
        <begin position="10"/>
        <end position="33"/>
    </location>
</feature>
<dbReference type="Pfam" id="PF03007">
    <property type="entry name" value="WS_DGAT_cat"/>
    <property type="match status" value="1"/>
</dbReference>
<dbReference type="SUPFAM" id="SSF52777">
    <property type="entry name" value="CoA-dependent acyltransferases"/>
    <property type="match status" value="2"/>
</dbReference>
<dbReference type="EMBL" id="FNBE01000001">
    <property type="protein sequence ID" value="SDE59350.1"/>
    <property type="molecule type" value="Genomic_DNA"/>
</dbReference>
<comment type="similarity">
    <text evidence="3">Belongs to the long-chain O-acyltransferase family.</text>
</comment>
<comment type="pathway">
    <text evidence="1">Glycerolipid metabolism; triacylglycerol biosynthesis.</text>
</comment>
<evidence type="ECO:0000259" key="12">
    <source>
        <dbReference type="Pfam" id="PF03007"/>
    </source>
</evidence>
<feature type="region of interest" description="Disordered" evidence="11">
    <location>
        <begin position="1"/>
        <end position="33"/>
    </location>
</feature>
<evidence type="ECO:0000256" key="1">
    <source>
        <dbReference type="ARBA" id="ARBA00004771"/>
    </source>
</evidence>
<evidence type="ECO:0000313" key="15">
    <source>
        <dbReference type="Proteomes" id="UP000198967"/>
    </source>
</evidence>
<dbReference type="InterPro" id="IPR045034">
    <property type="entry name" value="O-acyltransferase_WSD1-like"/>
</dbReference>
<dbReference type="Gene3D" id="3.30.559.10">
    <property type="entry name" value="Chloramphenicol acetyltransferase-like domain"/>
    <property type="match status" value="1"/>
</dbReference>
<gene>
    <name evidence="14" type="ORF">SAMN05216377_101272</name>
</gene>